<dbReference type="CDD" id="cd01127">
    <property type="entry name" value="TrwB_TraG_TraD_VirD4"/>
    <property type="match status" value="1"/>
</dbReference>
<dbReference type="InterPro" id="IPR036390">
    <property type="entry name" value="WH_DNA-bd_sf"/>
</dbReference>
<evidence type="ECO:0000256" key="7">
    <source>
        <dbReference type="SAM" id="MobiDB-lite"/>
    </source>
</evidence>
<dbReference type="AlphaFoldDB" id="A0A0R1M950"/>
<dbReference type="GO" id="GO:0051301">
    <property type="term" value="P:cell division"/>
    <property type="evidence" value="ECO:0007669"/>
    <property type="project" value="UniProtKB-KW"/>
</dbReference>
<keyword evidence="9" id="KW-0132">Cell division</keyword>
<dbReference type="Gene3D" id="3.30.980.40">
    <property type="match status" value="1"/>
</dbReference>
<evidence type="ECO:0000256" key="2">
    <source>
        <dbReference type="ARBA" id="ARBA00022741"/>
    </source>
</evidence>
<feature type="domain" description="FtsK" evidence="8">
    <location>
        <begin position="398"/>
        <end position="603"/>
    </location>
</feature>
<proteinExistence type="inferred from homology"/>
<dbReference type="SUPFAM" id="SSF52540">
    <property type="entry name" value="P-loop containing nucleoside triphosphate hydrolases"/>
    <property type="match status" value="1"/>
</dbReference>
<dbReference type="Gene3D" id="3.40.50.300">
    <property type="entry name" value="P-loop containing nucleotide triphosphate hydrolases"/>
    <property type="match status" value="1"/>
</dbReference>
<dbReference type="RefSeq" id="WP_057896706.1">
    <property type="nucleotide sequence ID" value="NZ_AZEH01000039.1"/>
</dbReference>
<dbReference type="InterPro" id="IPR041027">
    <property type="entry name" value="FtsK_alpha"/>
</dbReference>
<dbReference type="GO" id="GO:0003677">
    <property type="term" value="F:DNA binding"/>
    <property type="evidence" value="ECO:0007669"/>
    <property type="project" value="UniProtKB-KW"/>
</dbReference>
<keyword evidence="4" id="KW-0238">DNA-binding</keyword>
<reference evidence="9 10" key="1">
    <citation type="journal article" date="2015" name="Genome Announc.">
        <title>Expanding the biotechnology potential of lactobacilli through comparative genomics of 213 strains and associated genera.</title>
        <authorList>
            <person name="Sun Z."/>
            <person name="Harris H.M."/>
            <person name="McCann A."/>
            <person name="Guo C."/>
            <person name="Argimon S."/>
            <person name="Zhang W."/>
            <person name="Yang X."/>
            <person name="Jeffery I.B."/>
            <person name="Cooney J.C."/>
            <person name="Kagawa T.F."/>
            <person name="Liu W."/>
            <person name="Song Y."/>
            <person name="Salvetti E."/>
            <person name="Wrobel A."/>
            <person name="Rasinkangas P."/>
            <person name="Parkhill J."/>
            <person name="Rea M.C."/>
            <person name="O'Sullivan O."/>
            <person name="Ritari J."/>
            <person name="Douillard F.P."/>
            <person name="Paul Ross R."/>
            <person name="Yang R."/>
            <person name="Briner A.E."/>
            <person name="Felis G.E."/>
            <person name="de Vos W.M."/>
            <person name="Barrangou R."/>
            <person name="Klaenhammer T.R."/>
            <person name="Caufield P.W."/>
            <person name="Cui Y."/>
            <person name="Zhang H."/>
            <person name="O'Toole P.W."/>
        </authorList>
    </citation>
    <scope>NUCLEOTIDE SEQUENCE [LARGE SCALE GENOMIC DNA]</scope>
    <source>
        <strain evidence="9 10">DSM 19972</strain>
    </source>
</reference>
<dbReference type="Pfam" id="PF17854">
    <property type="entry name" value="FtsK_alpha"/>
    <property type="match status" value="1"/>
</dbReference>
<keyword evidence="2 6" id="KW-0547">Nucleotide-binding</keyword>
<organism evidence="9 10">
    <name type="scientific">Liquorilactobacillus oeni DSM 19972</name>
    <dbReference type="NCBI Taxonomy" id="1423777"/>
    <lineage>
        <taxon>Bacteria</taxon>
        <taxon>Bacillati</taxon>
        <taxon>Bacillota</taxon>
        <taxon>Bacilli</taxon>
        <taxon>Lactobacillales</taxon>
        <taxon>Lactobacillaceae</taxon>
        <taxon>Liquorilactobacillus</taxon>
    </lineage>
</organism>
<evidence type="ECO:0000256" key="5">
    <source>
        <dbReference type="ARBA" id="ARBA00025923"/>
    </source>
</evidence>
<dbReference type="SMART" id="SM00843">
    <property type="entry name" value="Ftsk_gamma"/>
    <property type="match status" value="1"/>
</dbReference>
<feature type="compositionally biased region" description="Low complexity" evidence="7">
    <location>
        <begin position="156"/>
        <end position="172"/>
    </location>
</feature>
<dbReference type="Pfam" id="PF09397">
    <property type="entry name" value="FtsK_gamma"/>
    <property type="match status" value="1"/>
</dbReference>
<dbReference type="Gene3D" id="1.10.10.10">
    <property type="entry name" value="Winged helix-like DNA-binding domain superfamily/Winged helix DNA-binding domain"/>
    <property type="match status" value="1"/>
</dbReference>
<sequence>MQHYDGPAFYRKIQKQTNRKQAQKKNFFNRTKEVYADNKTSQPLMNEIDRKTRASVFKPTYVPPSAIHKESFSKRILRYHRILQELSKKPESFFLLSMMNSNNAQKELILMDNGSDDQGESKRSILALAKSDSEISDDLEQVQTSETKVRSRTDFSSVNKSLSKSSNKAAASIPVLHQAPDVKLDSFPTKQNEKRNKVSELQKKFHMQELTFKRQDEIVANQAEKHSSGQKTAVELRPSSLSEPLVSNLNHGLSKKTDKKQLLNADNLLRQQTSYRFPASSLLPRAVMVSDPSMNEWVRSQRDTLNDSLRSFKVNAQVNRWTIGPAVTQFEVTLGRGVKVSKITNLADDLKLALAARDIRIEAPIPGKSSVGIEVPNFRSRPVMLSEVLESDNFKESSSPLTVALGVDLFGRAQVTDLRKMPHGLIAGATGSGKSVFINSLLLSLLYKATPAQVKLLLIDPKAVEMAPYHDIPHLLAPVISDPQAASAALKWVVQEMEERYQRLAAAGARNIESYNKKADDRRDYGLKMPYIVIVIDELADLMMIASSEVQDCIARITQKARAAGIHLLIATQRPSVDVITGTIKNNIPTRIAFMVSSQVDSRTIIDTAGAERLLGRGDMLYLGNGASQPLRLQGTFVQDEVDKITEFVRSQGKPHYAFDPAGLKKMTQEAQNEDPIFPRVLDYIVNEKNISTSKLQRVFSVGYNRAANLIDELEQKQFVSPAHGSKPRAVFLTQKELSKLRE</sequence>
<keyword evidence="9" id="KW-0131">Cell cycle</keyword>
<keyword evidence="3 6" id="KW-0067">ATP-binding</keyword>
<evidence type="ECO:0000313" key="10">
    <source>
        <dbReference type="Proteomes" id="UP000051686"/>
    </source>
</evidence>
<gene>
    <name evidence="9" type="ORF">FD46_GL001896</name>
</gene>
<evidence type="ECO:0000256" key="4">
    <source>
        <dbReference type="ARBA" id="ARBA00023125"/>
    </source>
</evidence>
<dbReference type="SUPFAM" id="SSF46785">
    <property type="entry name" value="Winged helix' DNA-binding domain"/>
    <property type="match status" value="1"/>
</dbReference>
<dbReference type="InterPro" id="IPR036388">
    <property type="entry name" value="WH-like_DNA-bd_sf"/>
</dbReference>
<dbReference type="InterPro" id="IPR050206">
    <property type="entry name" value="FtsK/SpoIIIE/SftA"/>
</dbReference>
<feature type="binding site" evidence="6">
    <location>
        <begin position="428"/>
        <end position="435"/>
    </location>
    <ligand>
        <name>ATP</name>
        <dbReference type="ChEBI" id="CHEBI:30616"/>
    </ligand>
</feature>
<dbReference type="InterPro" id="IPR018541">
    <property type="entry name" value="Ftsk_gamma"/>
</dbReference>
<evidence type="ECO:0000256" key="6">
    <source>
        <dbReference type="PROSITE-ProRule" id="PRU00289"/>
    </source>
</evidence>
<dbReference type="PANTHER" id="PTHR22683:SF42">
    <property type="entry name" value="DNA TRANSLOCASE SFTA"/>
    <property type="match status" value="1"/>
</dbReference>
<keyword evidence="10" id="KW-1185">Reference proteome</keyword>
<evidence type="ECO:0000259" key="8">
    <source>
        <dbReference type="PROSITE" id="PS50901"/>
    </source>
</evidence>
<comment type="caution">
    <text evidence="9">The sequence shown here is derived from an EMBL/GenBank/DDBJ whole genome shotgun (WGS) entry which is preliminary data.</text>
</comment>
<dbReference type="PANTHER" id="PTHR22683">
    <property type="entry name" value="SPORULATION PROTEIN RELATED"/>
    <property type="match status" value="1"/>
</dbReference>
<dbReference type="OrthoDB" id="9807790at2"/>
<evidence type="ECO:0000313" key="9">
    <source>
        <dbReference type="EMBL" id="KRL04759.1"/>
    </source>
</evidence>
<dbReference type="Proteomes" id="UP000051686">
    <property type="component" value="Unassembled WGS sequence"/>
</dbReference>
<comment type="similarity">
    <text evidence="1">Belongs to the FtsK/SpoIIIE/SftA family.</text>
</comment>
<dbReference type="STRING" id="1423777.FD46_GL001896"/>
<dbReference type="EMBL" id="AZEH01000039">
    <property type="protein sequence ID" value="KRL04759.1"/>
    <property type="molecule type" value="Genomic_DNA"/>
</dbReference>
<dbReference type="GO" id="GO:0005524">
    <property type="term" value="F:ATP binding"/>
    <property type="evidence" value="ECO:0007669"/>
    <property type="project" value="UniProtKB-UniRule"/>
</dbReference>
<dbReference type="PROSITE" id="PS50901">
    <property type="entry name" value="FTSK"/>
    <property type="match status" value="1"/>
</dbReference>
<dbReference type="InterPro" id="IPR027417">
    <property type="entry name" value="P-loop_NTPase"/>
</dbReference>
<dbReference type="InterPro" id="IPR002543">
    <property type="entry name" value="FtsK_dom"/>
</dbReference>
<accession>A0A0R1M950</accession>
<evidence type="ECO:0000256" key="3">
    <source>
        <dbReference type="ARBA" id="ARBA00022840"/>
    </source>
</evidence>
<comment type="subunit">
    <text evidence="5">Homohexamer. Forms a ring that surrounds DNA.</text>
</comment>
<feature type="region of interest" description="Disordered" evidence="7">
    <location>
        <begin position="137"/>
        <end position="174"/>
    </location>
</feature>
<dbReference type="Pfam" id="PF01580">
    <property type="entry name" value="FtsK_SpoIIIE"/>
    <property type="match status" value="1"/>
</dbReference>
<protein>
    <submittedName>
        <fullName evidence="9">Cell division protein FtsK</fullName>
    </submittedName>
</protein>
<name>A0A0R1M950_9LACO</name>
<evidence type="ECO:0000256" key="1">
    <source>
        <dbReference type="ARBA" id="ARBA00006474"/>
    </source>
</evidence>
<dbReference type="PATRIC" id="fig|1423777.3.peg.1953"/>